<sequence>MAQLAALMKTGTSWRAIGAHLHRTKDAAQMKAAELKLGPKPYTGNKSPVWSLIVKIGQDKQPRSVHELVKMTRATRVCIDRLMKERHEAGLAHVGDWLRSRRGPPKPLWVPFPGKDAPKPYVATPSERACARMRRMKEEDPLRYKAIIARCSLRRRLKKGLGAKQHAVVQALFGMGVSV</sequence>
<evidence type="ECO:0000313" key="1">
    <source>
        <dbReference type="EMBL" id="PLP96944.1"/>
    </source>
</evidence>
<accession>A0A2N5C400</accession>
<gene>
    <name evidence="1" type="ORF">CYJ10_29315</name>
</gene>
<dbReference type="Proteomes" id="UP000234341">
    <property type="component" value="Unassembled WGS sequence"/>
</dbReference>
<name>A0A2N5C400_9BURK</name>
<dbReference type="EMBL" id="PJRP01000021">
    <property type="protein sequence ID" value="PLP96944.1"/>
    <property type="molecule type" value="Genomic_DNA"/>
</dbReference>
<reference evidence="1 2" key="1">
    <citation type="submission" date="2017-12" db="EMBL/GenBank/DDBJ databases">
        <title>Genome sequence of the active heterotrophic nitrifier-denitrifier, Cupriavidus pauculus UM1.</title>
        <authorList>
            <person name="Putonti C."/>
            <person name="Castignetti D."/>
        </authorList>
    </citation>
    <scope>NUCLEOTIDE SEQUENCE [LARGE SCALE GENOMIC DNA]</scope>
    <source>
        <strain evidence="1 2">UM1</strain>
    </source>
</reference>
<dbReference type="AlphaFoldDB" id="A0A2N5C400"/>
<evidence type="ECO:0000313" key="2">
    <source>
        <dbReference type="Proteomes" id="UP000234341"/>
    </source>
</evidence>
<proteinExistence type="predicted"/>
<comment type="caution">
    <text evidence="1">The sequence shown here is derived from an EMBL/GenBank/DDBJ whole genome shotgun (WGS) entry which is preliminary data.</text>
</comment>
<protein>
    <submittedName>
        <fullName evidence="1">Uncharacterized protein</fullName>
    </submittedName>
</protein>
<organism evidence="1 2">
    <name type="scientific">Cupriavidus pauculus</name>
    <dbReference type="NCBI Taxonomy" id="82633"/>
    <lineage>
        <taxon>Bacteria</taxon>
        <taxon>Pseudomonadati</taxon>
        <taxon>Pseudomonadota</taxon>
        <taxon>Betaproteobacteria</taxon>
        <taxon>Burkholderiales</taxon>
        <taxon>Burkholderiaceae</taxon>
        <taxon>Cupriavidus</taxon>
    </lineage>
</organism>